<sequence length="103" mass="11866">MKYPSWSVLEFYILKVTVKRMDADDVVESCSRKTSEPKQLSSPWFNGRWFESFIRSQDMVQEILRRKISGKVAPYTKTCGRCGTLNNILGVKKLLIVAFVVKS</sequence>
<comment type="caution">
    <text evidence="1">The sequence shown here is derived from an EMBL/GenBank/DDBJ whole genome shotgun (WGS) entry which is preliminary data.</text>
</comment>
<name>A0A9N9AGI5_9GLOM</name>
<evidence type="ECO:0000313" key="2">
    <source>
        <dbReference type="Proteomes" id="UP000789759"/>
    </source>
</evidence>
<proteinExistence type="predicted"/>
<dbReference type="EMBL" id="CAJVQA010001946">
    <property type="protein sequence ID" value="CAG8531715.1"/>
    <property type="molecule type" value="Genomic_DNA"/>
</dbReference>
<reference evidence="1" key="1">
    <citation type="submission" date="2021-06" db="EMBL/GenBank/DDBJ databases">
        <authorList>
            <person name="Kallberg Y."/>
            <person name="Tangrot J."/>
            <person name="Rosling A."/>
        </authorList>
    </citation>
    <scope>NUCLEOTIDE SEQUENCE</scope>
    <source>
        <strain evidence="1">FL966</strain>
    </source>
</reference>
<evidence type="ECO:0000313" key="1">
    <source>
        <dbReference type="EMBL" id="CAG8531715.1"/>
    </source>
</evidence>
<organism evidence="1 2">
    <name type="scientific">Cetraspora pellucida</name>
    <dbReference type="NCBI Taxonomy" id="1433469"/>
    <lineage>
        <taxon>Eukaryota</taxon>
        <taxon>Fungi</taxon>
        <taxon>Fungi incertae sedis</taxon>
        <taxon>Mucoromycota</taxon>
        <taxon>Glomeromycotina</taxon>
        <taxon>Glomeromycetes</taxon>
        <taxon>Diversisporales</taxon>
        <taxon>Gigasporaceae</taxon>
        <taxon>Cetraspora</taxon>
    </lineage>
</organism>
<protein>
    <submittedName>
        <fullName evidence="1">8248_t:CDS:1</fullName>
    </submittedName>
</protein>
<dbReference type="AlphaFoldDB" id="A0A9N9AGI5"/>
<accession>A0A9N9AGI5</accession>
<dbReference type="Proteomes" id="UP000789759">
    <property type="component" value="Unassembled WGS sequence"/>
</dbReference>
<keyword evidence="2" id="KW-1185">Reference proteome</keyword>
<gene>
    <name evidence="1" type="ORF">CPELLU_LOCUS3875</name>
</gene>